<keyword evidence="2" id="KW-1185">Reference proteome</keyword>
<dbReference type="AlphaFoldDB" id="A0A1R2B8K5"/>
<accession>A0A1R2B8K5</accession>
<proteinExistence type="predicted"/>
<name>A0A1R2B8K5_9CILI</name>
<dbReference type="Proteomes" id="UP000187209">
    <property type="component" value="Unassembled WGS sequence"/>
</dbReference>
<comment type="caution">
    <text evidence="1">The sequence shown here is derived from an EMBL/GenBank/DDBJ whole genome shotgun (WGS) entry which is preliminary data.</text>
</comment>
<gene>
    <name evidence="1" type="ORF">SteCoe_28283</name>
</gene>
<dbReference type="EMBL" id="MPUH01000846">
    <property type="protein sequence ID" value="OMJ73109.1"/>
    <property type="molecule type" value="Genomic_DNA"/>
</dbReference>
<reference evidence="1 2" key="1">
    <citation type="submission" date="2016-11" db="EMBL/GenBank/DDBJ databases">
        <title>The macronuclear genome of Stentor coeruleus: a giant cell with tiny introns.</title>
        <authorList>
            <person name="Slabodnick M."/>
            <person name="Ruby J.G."/>
            <person name="Reiff S.B."/>
            <person name="Swart E.C."/>
            <person name="Gosai S."/>
            <person name="Prabakaran S."/>
            <person name="Witkowska E."/>
            <person name="Larue G.E."/>
            <person name="Fisher S."/>
            <person name="Freeman R.M."/>
            <person name="Gunawardena J."/>
            <person name="Chu W."/>
            <person name="Stover N.A."/>
            <person name="Gregory B.D."/>
            <person name="Nowacki M."/>
            <person name="Derisi J."/>
            <person name="Roy S.W."/>
            <person name="Marshall W.F."/>
            <person name="Sood P."/>
        </authorList>
    </citation>
    <scope>NUCLEOTIDE SEQUENCE [LARGE SCALE GENOMIC DNA]</scope>
    <source>
        <strain evidence="1">WM001</strain>
    </source>
</reference>
<organism evidence="1 2">
    <name type="scientific">Stentor coeruleus</name>
    <dbReference type="NCBI Taxonomy" id="5963"/>
    <lineage>
        <taxon>Eukaryota</taxon>
        <taxon>Sar</taxon>
        <taxon>Alveolata</taxon>
        <taxon>Ciliophora</taxon>
        <taxon>Postciliodesmatophora</taxon>
        <taxon>Heterotrichea</taxon>
        <taxon>Heterotrichida</taxon>
        <taxon>Stentoridae</taxon>
        <taxon>Stentor</taxon>
    </lineage>
</organism>
<evidence type="ECO:0000313" key="2">
    <source>
        <dbReference type="Proteomes" id="UP000187209"/>
    </source>
</evidence>
<protein>
    <submittedName>
        <fullName evidence="1">Uncharacterized protein</fullName>
    </submittedName>
</protein>
<sequence>MKQSSTSNKLPPKKSPDLTQCSYLYSKSLEKNKKSFASSERSNFINERSYKGPEISTSRINYKHRSTSSLFTDWDFSFHPEINSNSRKISGERPRENIHEKLYLQGKAMKRCKSFKISPVSNNFRQLAIDCDRIYKSSLLYKAETRGKNLFLRRNQSISEAKELKFSPTTCKFNFAIPRKPKKIENLLMLSEVHKRASRYKLVRKFQNK</sequence>
<evidence type="ECO:0000313" key="1">
    <source>
        <dbReference type="EMBL" id="OMJ73109.1"/>
    </source>
</evidence>